<feature type="compositionally biased region" description="Polar residues" evidence="1">
    <location>
        <begin position="91"/>
        <end position="112"/>
    </location>
</feature>
<proteinExistence type="predicted"/>
<dbReference type="Proteomes" id="UP001610432">
    <property type="component" value="Unassembled WGS sequence"/>
</dbReference>
<dbReference type="PANTHER" id="PTHR38489:SF1">
    <property type="entry name" value="HISTONE CHAPERONE DOMAIN-CONTAINING PROTEIN"/>
    <property type="match status" value="1"/>
</dbReference>
<comment type="caution">
    <text evidence="2">The sequence shown here is derived from an EMBL/GenBank/DDBJ whole genome shotgun (WGS) entry which is preliminary data.</text>
</comment>
<feature type="region of interest" description="Disordered" evidence="1">
    <location>
        <begin position="184"/>
        <end position="234"/>
    </location>
</feature>
<name>A0ABR4LLI3_9EURO</name>
<dbReference type="GeneID" id="98148395"/>
<feature type="compositionally biased region" description="Polar residues" evidence="1">
    <location>
        <begin position="224"/>
        <end position="234"/>
    </location>
</feature>
<feature type="compositionally biased region" description="Low complexity" evidence="1">
    <location>
        <begin position="70"/>
        <end position="80"/>
    </location>
</feature>
<evidence type="ECO:0000256" key="1">
    <source>
        <dbReference type="SAM" id="MobiDB-lite"/>
    </source>
</evidence>
<gene>
    <name evidence="2" type="ORF">BJX67DRAFT_382884</name>
</gene>
<dbReference type="PANTHER" id="PTHR38489">
    <property type="entry name" value="HISTONE CHAPERONE DOMAIN-CONTAINING PROTEIN"/>
    <property type="match status" value="1"/>
</dbReference>
<keyword evidence="3" id="KW-1185">Reference proteome</keyword>
<reference evidence="2 3" key="1">
    <citation type="submission" date="2024-07" db="EMBL/GenBank/DDBJ databases">
        <title>Section-level genome sequencing and comparative genomics of Aspergillus sections Usti and Cavernicolus.</title>
        <authorList>
            <consortium name="Lawrence Berkeley National Laboratory"/>
            <person name="Nybo J.L."/>
            <person name="Vesth T.C."/>
            <person name="Theobald S."/>
            <person name="Frisvad J.C."/>
            <person name="Larsen T.O."/>
            <person name="Kjaerboelling I."/>
            <person name="Rothschild-Mancinelli K."/>
            <person name="Lyhne E.K."/>
            <person name="Kogle M.E."/>
            <person name="Barry K."/>
            <person name="Clum A."/>
            <person name="Na H."/>
            <person name="Ledsgaard L."/>
            <person name="Lin J."/>
            <person name="Lipzen A."/>
            <person name="Kuo A."/>
            <person name="Riley R."/>
            <person name="Mondo S."/>
            <person name="Labutti K."/>
            <person name="Haridas S."/>
            <person name="Pangalinan J."/>
            <person name="Salamov A.A."/>
            <person name="Simmons B.A."/>
            <person name="Magnuson J.K."/>
            <person name="Chen J."/>
            <person name="Drula E."/>
            <person name="Henrissat B."/>
            <person name="Wiebenga A."/>
            <person name="Lubbers R.J."/>
            <person name="Gomes A.C."/>
            <person name="Macurrencykelacurrency M.R."/>
            <person name="Stajich J."/>
            <person name="Grigoriev I.V."/>
            <person name="Mortensen U.H."/>
            <person name="De Vries R.P."/>
            <person name="Baker S.E."/>
            <person name="Andersen M.R."/>
        </authorList>
    </citation>
    <scope>NUCLEOTIDE SEQUENCE [LARGE SCALE GENOMIC DNA]</scope>
    <source>
        <strain evidence="2 3">CBS 449.75</strain>
    </source>
</reference>
<dbReference type="RefSeq" id="XP_070884380.1">
    <property type="nucleotide sequence ID" value="XM_071033323.1"/>
</dbReference>
<dbReference type="InterPro" id="IPR027921">
    <property type="entry name" value="NOPCHAP1"/>
</dbReference>
<feature type="compositionally biased region" description="Acidic residues" evidence="1">
    <location>
        <begin position="81"/>
        <end position="90"/>
    </location>
</feature>
<sequence>MDDVPRKRPQPDDDQSLASHSIALPKRSRSDEPTCPVVTTSGQREDLATPAVNARKGSPPTHSDEDDDYTSSSGSSLSSSSDDEDEDEDNNQSNLVGETSLNGDGEQITSLPARQKPDIRRIDNPPSLLTKLSAFLPQMKSANEDLQREIAAGRMKEIQLDNEDEQGDGQYIEMKLGLGVLEERRRGSHESFSDEEGCEPENKEASRETNVMDRLMKREKTSSSDKPSIQEING</sequence>
<evidence type="ECO:0000313" key="3">
    <source>
        <dbReference type="Proteomes" id="UP001610432"/>
    </source>
</evidence>
<dbReference type="Pfam" id="PF15370">
    <property type="entry name" value="NOPCHAP1"/>
    <property type="match status" value="1"/>
</dbReference>
<dbReference type="EMBL" id="JBFXLQ010000032">
    <property type="protein sequence ID" value="KAL2865401.1"/>
    <property type="molecule type" value="Genomic_DNA"/>
</dbReference>
<accession>A0ABR4LLI3</accession>
<protein>
    <submittedName>
        <fullName evidence="2">Uncharacterized protein</fullName>
    </submittedName>
</protein>
<organism evidence="2 3">
    <name type="scientific">Aspergillus lucknowensis</name>
    <dbReference type="NCBI Taxonomy" id="176173"/>
    <lineage>
        <taxon>Eukaryota</taxon>
        <taxon>Fungi</taxon>
        <taxon>Dikarya</taxon>
        <taxon>Ascomycota</taxon>
        <taxon>Pezizomycotina</taxon>
        <taxon>Eurotiomycetes</taxon>
        <taxon>Eurotiomycetidae</taxon>
        <taxon>Eurotiales</taxon>
        <taxon>Aspergillaceae</taxon>
        <taxon>Aspergillus</taxon>
        <taxon>Aspergillus subgen. Nidulantes</taxon>
    </lineage>
</organism>
<feature type="region of interest" description="Disordered" evidence="1">
    <location>
        <begin position="1"/>
        <end position="125"/>
    </location>
</feature>
<feature type="compositionally biased region" description="Basic and acidic residues" evidence="1">
    <location>
        <begin position="200"/>
        <end position="223"/>
    </location>
</feature>
<feature type="compositionally biased region" description="Basic and acidic residues" evidence="1">
    <location>
        <begin position="1"/>
        <end position="11"/>
    </location>
</feature>
<evidence type="ECO:0000313" key="2">
    <source>
        <dbReference type="EMBL" id="KAL2865401.1"/>
    </source>
</evidence>